<organism evidence="1">
    <name type="scientific">Anguilla anguilla</name>
    <name type="common">European freshwater eel</name>
    <name type="synonym">Muraena anguilla</name>
    <dbReference type="NCBI Taxonomy" id="7936"/>
    <lineage>
        <taxon>Eukaryota</taxon>
        <taxon>Metazoa</taxon>
        <taxon>Chordata</taxon>
        <taxon>Craniata</taxon>
        <taxon>Vertebrata</taxon>
        <taxon>Euteleostomi</taxon>
        <taxon>Actinopterygii</taxon>
        <taxon>Neopterygii</taxon>
        <taxon>Teleostei</taxon>
        <taxon>Anguilliformes</taxon>
        <taxon>Anguillidae</taxon>
        <taxon>Anguilla</taxon>
    </lineage>
</organism>
<dbReference type="EMBL" id="GBXM01035168">
    <property type="protein sequence ID" value="JAH73409.1"/>
    <property type="molecule type" value="Transcribed_RNA"/>
</dbReference>
<sequence length="15" mass="1786">MFLPELWPPATQRSI</sequence>
<evidence type="ECO:0000313" key="1">
    <source>
        <dbReference type="EMBL" id="JAH73409.1"/>
    </source>
</evidence>
<protein>
    <submittedName>
        <fullName evidence="1">Uncharacterized protein</fullName>
    </submittedName>
</protein>
<proteinExistence type="predicted"/>
<accession>A0A0E9V5L7</accession>
<reference evidence="1" key="1">
    <citation type="submission" date="2014-11" db="EMBL/GenBank/DDBJ databases">
        <authorList>
            <person name="Amaro Gonzalez C."/>
        </authorList>
    </citation>
    <scope>NUCLEOTIDE SEQUENCE</scope>
</reference>
<reference evidence="1" key="2">
    <citation type="journal article" date="2015" name="Fish Shellfish Immunol.">
        <title>Early steps in the European eel (Anguilla anguilla)-Vibrio vulnificus interaction in the gills: Role of the RtxA13 toxin.</title>
        <authorList>
            <person name="Callol A."/>
            <person name="Pajuelo D."/>
            <person name="Ebbesson L."/>
            <person name="Teles M."/>
            <person name="MacKenzie S."/>
            <person name="Amaro C."/>
        </authorList>
    </citation>
    <scope>NUCLEOTIDE SEQUENCE</scope>
</reference>
<name>A0A0E9V5L7_ANGAN</name>